<organism evidence="9">
    <name type="scientific">gut metagenome</name>
    <dbReference type="NCBI Taxonomy" id="749906"/>
    <lineage>
        <taxon>unclassified sequences</taxon>
        <taxon>metagenomes</taxon>
        <taxon>organismal metagenomes</taxon>
    </lineage>
</organism>
<evidence type="ECO:0000259" key="6">
    <source>
        <dbReference type="Pfam" id="PF02770"/>
    </source>
</evidence>
<feature type="domain" description="Acyl-CoA dehydrogenase/oxidase N-terminal" evidence="7">
    <location>
        <begin position="94"/>
        <end position="169"/>
    </location>
</feature>
<dbReference type="InterPro" id="IPR046373">
    <property type="entry name" value="Acyl-CoA_Oxase/DH_mid-dom_sf"/>
</dbReference>
<dbReference type="Pfam" id="PF02770">
    <property type="entry name" value="Acyl-CoA_dh_M"/>
    <property type="match status" value="1"/>
</dbReference>
<feature type="domain" description="Acyl-CoA dehydrogenase/oxidase C-terminal" evidence="5">
    <location>
        <begin position="283"/>
        <end position="444"/>
    </location>
</feature>
<name>J9G2R7_9ZZZZ</name>
<dbReference type="Pfam" id="PF02771">
    <property type="entry name" value="Acyl-CoA_dh_N"/>
    <property type="match status" value="1"/>
</dbReference>
<dbReference type="AlphaFoldDB" id="J9G2R7"/>
<evidence type="ECO:0000256" key="4">
    <source>
        <dbReference type="ARBA" id="ARBA00022827"/>
    </source>
</evidence>
<protein>
    <submittedName>
        <fullName evidence="9">Acyl-CoA dehydrogenase family protein</fullName>
    </submittedName>
</protein>
<feature type="domain" description="Acyl-CoA oxidase/dehydrogenase middle" evidence="6">
    <location>
        <begin position="173"/>
        <end position="268"/>
    </location>
</feature>
<comment type="caution">
    <text evidence="9">The sequence shown here is derived from an EMBL/GenBank/DDBJ whole genome shotgun (WGS) entry which is preliminary data.</text>
</comment>
<dbReference type="Pfam" id="PF00441">
    <property type="entry name" value="Acyl-CoA_dh_1"/>
    <property type="match status" value="1"/>
</dbReference>
<proteinExistence type="inferred from homology"/>
<dbReference type="Gene3D" id="1.20.140.10">
    <property type="entry name" value="Butyryl-CoA Dehydrogenase, subunit A, domain 3"/>
    <property type="match status" value="1"/>
</dbReference>
<evidence type="ECO:0000259" key="5">
    <source>
        <dbReference type="Pfam" id="PF00441"/>
    </source>
</evidence>
<evidence type="ECO:0000259" key="8">
    <source>
        <dbReference type="Pfam" id="PF12186"/>
    </source>
</evidence>
<dbReference type="InterPro" id="IPR009100">
    <property type="entry name" value="AcylCoA_DH/oxidase_NM_dom_sf"/>
</dbReference>
<comment type="similarity">
    <text evidence="2">Belongs to the acyl-CoA dehydrogenase family.</text>
</comment>
<sequence>MANNYTDHPELRFELQHPLMKRIVELKERNFRDKDTYDYAPLDHEDAMDSYDRVLDIVGEIAGTTIADNAEGVDLEGPHHEGDRVYYASGTAANLDAMVKAGMNGMTMPRRYNGLNFPITPYTMCAELVAASDAGFGNIWSLQDCIETLYEFGNEDQHSRFIPRICAGETMSMDLTEPDAGSDLQSVMLKATYSEEQGCWLLNGVKRFITNGDADLHLVLARSEEGTTDGRGLSMFIYDKRDGGINVRRIENKLGIHGSPTCELVYKNAKAELCGERKLGLIKYVMALMNGARLGIAAQSVGLSQAAYNEGLAYAKDREQFGKAIIEFPAVYDMLALMKAKLDAGRALLYQCARYVDIYKALDDISRERKLDADERKEQKTYAKLADSLTPLAKGMNSEYCNQNTFDALQIHGGSGFMMDYPIQRYYRDARITNIYEGTTQLQVVAAIRYVTNGSYLAQMREFENAAVSEAMKPLLQRAKTMADRFEEAVNYVKDAKDADFHDICARHLVEMAADIIMLHLLMYNASQAPEMFEKSAKVYANFVEAEIAKHHVFVMNLTPEQLADYRHC</sequence>
<dbReference type="InterPro" id="IPR037069">
    <property type="entry name" value="AcylCoA_DH/ox_N_sf"/>
</dbReference>
<dbReference type="PANTHER" id="PTHR42803:SF1">
    <property type="entry name" value="BROAD-SPECIFICITY LINEAR ACYL-COA DEHYDROGENASE FADE5"/>
    <property type="match status" value="1"/>
</dbReference>
<dbReference type="SUPFAM" id="SSF158494">
    <property type="entry name" value="PG0775 C-terminal domain-like"/>
    <property type="match status" value="1"/>
</dbReference>
<dbReference type="PROSITE" id="PS00073">
    <property type="entry name" value="ACYL_COA_DH_2"/>
    <property type="match status" value="1"/>
</dbReference>
<dbReference type="Gene3D" id="2.40.110.10">
    <property type="entry name" value="Butyryl-CoA Dehydrogenase, subunit A, domain 2"/>
    <property type="match status" value="1"/>
</dbReference>
<dbReference type="InterPro" id="IPR009075">
    <property type="entry name" value="AcylCo_DH/oxidase_C"/>
</dbReference>
<dbReference type="Pfam" id="PF12186">
    <property type="entry name" value="AcylCoA_dehyd_C"/>
    <property type="match status" value="1"/>
</dbReference>
<evidence type="ECO:0000313" key="9">
    <source>
        <dbReference type="EMBL" id="EJW96082.1"/>
    </source>
</evidence>
<dbReference type="Gene3D" id="1.10.540.10">
    <property type="entry name" value="Acyl-CoA dehydrogenase/oxidase, N-terminal domain"/>
    <property type="match status" value="1"/>
</dbReference>
<dbReference type="InterPro" id="IPR036250">
    <property type="entry name" value="AcylCo_DH-like_C"/>
</dbReference>
<dbReference type="InterPro" id="IPR036797">
    <property type="entry name" value="Acyl-CoA_dehydrogenase_C_sf"/>
</dbReference>
<keyword evidence="4" id="KW-0274">FAD</keyword>
<dbReference type="SUPFAM" id="SSF47203">
    <property type="entry name" value="Acyl-CoA dehydrogenase C-terminal domain-like"/>
    <property type="match status" value="1"/>
</dbReference>
<dbReference type="GO" id="GO:0050660">
    <property type="term" value="F:flavin adenine dinucleotide binding"/>
    <property type="evidence" value="ECO:0007669"/>
    <property type="project" value="InterPro"/>
</dbReference>
<dbReference type="EMBL" id="AMCI01005474">
    <property type="protein sequence ID" value="EJW96082.1"/>
    <property type="molecule type" value="Genomic_DNA"/>
</dbReference>
<comment type="cofactor">
    <cofactor evidence="1">
        <name>FAD</name>
        <dbReference type="ChEBI" id="CHEBI:57692"/>
    </cofactor>
</comment>
<accession>J9G2R7</accession>
<dbReference type="SUPFAM" id="SSF56645">
    <property type="entry name" value="Acyl-CoA dehydrogenase NM domain-like"/>
    <property type="match status" value="1"/>
</dbReference>
<dbReference type="InterPro" id="IPR006089">
    <property type="entry name" value="Acyl-CoA_DH_CS"/>
</dbReference>
<gene>
    <name evidence="9" type="ORF">EVA_15812</name>
</gene>
<evidence type="ECO:0000256" key="1">
    <source>
        <dbReference type="ARBA" id="ARBA00001974"/>
    </source>
</evidence>
<evidence type="ECO:0000256" key="2">
    <source>
        <dbReference type="ARBA" id="ARBA00009347"/>
    </source>
</evidence>
<dbReference type="InterPro" id="IPR020964">
    <property type="entry name" value="Acyl-CoA_dehydrogenase_C"/>
</dbReference>
<keyword evidence="3" id="KW-0285">Flavoprotein</keyword>
<evidence type="ECO:0000256" key="3">
    <source>
        <dbReference type="ARBA" id="ARBA00022630"/>
    </source>
</evidence>
<feature type="domain" description="Acyl-CoA dehydrogenase C-terminal" evidence="8">
    <location>
        <begin position="452"/>
        <end position="563"/>
    </location>
</feature>
<dbReference type="InterPro" id="IPR052166">
    <property type="entry name" value="Diverse_Acyl-CoA_DH"/>
</dbReference>
<dbReference type="InterPro" id="IPR006091">
    <property type="entry name" value="Acyl-CoA_Oxase/DH_mid-dom"/>
</dbReference>
<dbReference type="GO" id="GO:0003995">
    <property type="term" value="F:acyl-CoA dehydrogenase activity"/>
    <property type="evidence" value="ECO:0007669"/>
    <property type="project" value="InterPro"/>
</dbReference>
<evidence type="ECO:0000259" key="7">
    <source>
        <dbReference type="Pfam" id="PF02771"/>
    </source>
</evidence>
<reference evidence="9" key="1">
    <citation type="journal article" date="2012" name="PLoS ONE">
        <title>Gene sets for utilization of primary and secondary nutrition supplies in the distal gut of endangered iberian lynx.</title>
        <authorList>
            <person name="Alcaide M."/>
            <person name="Messina E."/>
            <person name="Richter M."/>
            <person name="Bargiela R."/>
            <person name="Peplies J."/>
            <person name="Huws S.A."/>
            <person name="Newbold C.J."/>
            <person name="Golyshin P.N."/>
            <person name="Simon M.A."/>
            <person name="Lopez G."/>
            <person name="Yakimov M.M."/>
            <person name="Ferrer M."/>
        </authorList>
    </citation>
    <scope>NUCLEOTIDE SEQUENCE</scope>
</reference>
<dbReference type="Gene3D" id="1.20.120.470">
    <property type="entry name" value="Acyl-CoA dehydrogenase, C-terminal domain"/>
    <property type="match status" value="1"/>
</dbReference>
<dbReference type="InterPro" id="IPR013786">
    <property type="entry name" value="AcylCoA_DH/ox_N"/>
</dbReference>
<dbReference type="PANTHER" id="PTHR42803">
    <property type="entry name" value="ACYL-COA DEHYDROGENASE"/>
    <property type="match status" value="1"/>
</dbReference>